<dbReference type="GO" id="GO:0016829">
    <property type="term" value="F:lyase activity"/>
    <property type="evidence" value="ECO:0007669"/>
    <property type="project" value="UniProtKB-KW"/>
</dbReference>
<reference evidence="4 5" key="1">
    <citation type="submission" date="2021-03" db="EMBL/GenBank/DDBJ databases">
        <title>Genomic Encyclopedia of Type Strains, Phase IV (KMG-IV): sequencing the most valuable type-strain genomes for metagenomic binning, comparative biology and taxonomic classification.</title>
        <authorList>
            <person name="Goeker M."/>
        </authorList>
    </citation>
    <scope>NUCLEOTIDE SEQUENCE [LARGE SCALE GENOMIC DNA]</scope>
    <source>
        <strain evidence="4 5">DSM 24004</strain>
    </source>
</reference>
<dbReference type="Gene3D" id="3.90.1150.10">
    <property type="entry name" value="Aspartate Aminotransferase, domain 1"/>
    <property type="match status" value="1"/>
</dbReference>
<accession>A0ABS4GE50</accession>
<evidence type="ECO:0000256" key="1">
    <source>
        <dbReference type="ARBA" id="ARBA00001933"/>
    </source>
</evidence>
<protein>
    <submittedName>
        <fullName evidence="4">Selenocysteine lyase/cysteine desulfurase</fullName>
    </submittedName>
</protein>
<dbReference type="Proteomes" id="UP001519342">
    <property type="component" value="Unassembled WGS sequence"/>
</dbReference>
<evidence type="ECO:0000313" key="4">
    <source>
        <dbReference type="EMBL" id="MBP1925978.1"/>
    </source>
</evidence>
<keyword evidence="2" id="KW-0663">Pyridoxal phosphate</keyword>
<dbReference type="RefSeq" id="WP_209511719.1">
    <property type="nucleotide sequence ID" value="NZ_JAGGKS010000005.1"/>
</dbReference>
<keyword evidence="4" id="KW-0456">Lyase</keyword>
<dbReference type="Gene3D" id="3.40.640.10">
    <property type="entry name" value="Type I PLP-dependent aspartate aminotransferase-like (Major domain)"/>
    <property type="match status" value="1"/>
</dbReference>
<evidence type="ECO:0000259" key="3">
    <source>
        <dbReference type="Pfam" id="PF00266"/>
    </source>
</evidence>
<dbReference type="InterPro" id="IPR015422">
    <property type="entry name" value="PyrdxlP-dep_Trfase_small"/>
</dbReference>
<comment type="cofactor">
    <cofactor evidence="1">
        <name>pyridoxal 5'-phosphate</name>
        <dbReference type="ChEBI" id="CHEBI:597326"/>
    </cofactor>
</comment>
<dbReference type="PANTHER" id="PTHR43586">
    <property type="entry name" value="CYSTEINE DESULFURASE"/>
    <property type="match status" value="1"/>
</dbReference>
<gene>
    <name evidence="4" type="ORF">J2Z76_001842</name>
</gene>
<proteinExistence type="predicted"/>
<dbReference type="InterPro" id="IPR000192">
    <property type="entry name" value="Aminotrans_V_dom"/>
</dbReference>
<dbReference type="PANTHER" id="PTHR43586:SF8">
    <property type="entry name" value="CYSTEINE DESULFURASE 1, CHLOROPLASTIC"/>
    <property type="match status" value="1"/>
</dbReference>
<dbReference type="InterPro" id="IPR015421">
    <property type="entry name" value="PyrdxlP-dep_Trfase_major"/>
</dbReference>
<dbReference type="EMBL" id="JAGGKS010000005">
    <property type="protein sequence ID" value="MBP1925978.1"/>
    <property type="molecule type" value="Genomic_DNA"/>
</dbReference>
<feature type="domain" description="Aminotransferase class V" evidence="3">
    <location>
        <begin position="152"/>
        <end position="463"/>
    </location>
</feature>
<comment type="caution">
    <text evidence="4">The sequence shown here is derived from an EMBL/GenBank/DDBJ whole genome shotgun (WGS) entry which is preliminary data.</text>
</comment>
<dbReference type="InterPro" id="IPR015424">
    <property type="entry name" value="PyrdxlP-dep_Trfase"/>
</dbReference>
<name>A0ABS4GE50_9FIRM</name>
<sequence length="580" mass="66111">MGISFEMLRNELVGKDYKFETPYGTRVLTYADFTASGRVLNFIEKYLLEIYKCYANTHTQDDMTGDVMTNLLHKSEIIIKKHLNAEENCYLIPSGTGATGAIERFAKIIGIYISPATKMKIDDIIKSYIKCDKCIDDIINESNESLQYLPVVFIGPYEHHSNILIWKEGIAELVEIGLSKDGSIDLDELKRKISDEKYKNRLKVGSFSAASNVTGIITPVFEIAEILHENNALACFDFAACAPYLEIDMNYGVNSYFDAVYLAPHKFLGGPGTSGLLVINKKLYDKTIPPTVPGGGTVNYVSSIAHDYIKNVEEREMAGTPGIIQIIKAALAIELKDLVGTDNIMSKEKYYTKKVINRLKENSNIEILGPLDENIRLPIISIKIKHNNKYIHPKYVAKLINDLFGIQTRAGCSCAAPYGHRLLDISDETSKIFRQFVDDGISSVKPGWLRFSIHYIMSEEEVEFICRAIEFIAEFGYLFLYDYVLDIKTGKWRHKDYDKKSSIIENFGIKESVRYIYDANNKGFDNQEISLVEEYNKYIEEAKKYVEQLKGKSNIKLKYLEEEKYNGQGWFYFVNLENNK</sequence>
<evidence type="ECO:0000256" key="2">
    <source>
        <dbReference type="ARBA" id="ARBA00022898"/>
    </source>
</evidence>
<keyword evidence="5" id="KW-1185">Reference proteome</keyword>
<dbReference type="SUPFAM" id="SSF53383">
    <property type="entry name" value="PLP-dependent transferases"/>
    <property type="match status" value="1"/>
</dbReference>
<organism evidence="4 5">
    <name type="scientific">Sedimentibacter acidaminivorans</name>
    <dbReference type="NCBI Taxonomy" id="913099"/>
    <lineage>
        <taxon>Bacteria</taxon>
        <taxon>Bacillati</taxon>
        <taxon>Bacillota</taxon>
        <taxon>Tissierellia</taxon>
        <taxon>Sedimentibacter</taxon>
    </lineage>
</organism>
<dbReference type="Pfam" id="PF00266">
    <property type="entry name" value="Aminotran_5"/>
    <property type="match status" value="1"/>
</dbReference>
<evidence type="ECO:0000313" key="5">
    <source>
        <dbReference type="Proteomes" id="UP001519342"/>
    </source>
</evidence>